<feature type="region of interest" description="Disordered" evidence="1">
    <location>
        <begin position="138"/>
        <end position="165"/>
    </location>
</feature>
<keyword evidence="3" id="KW-1185">Reference proteome</keyword>
<evidence type="ECO:0000313" key="2">
    <source>
        <dbReference type="EMBL" id="CAI9260334.1"/>
    </source>
</evidence>
<proteinExistence type="predicted"/>
<dbReference type="Proteomes" id="UP001177003">
    <property type="component" value="Chromosome 0"/>
</dbReference>
<gene>
    <name evidence="2" type="ORF">LSALG_LOCUS1171</name>
</gene>
<protein>
    <submittedName>
        <fullName evidence="2">Uncharacterized protein</fullName>
    </submittedName>
</protein>
<feature type="compositionally biased region" description="Basic and acidic residues" evidence="1">
    <location>
        <begin position="1"/>
        <end position="12"/>
    </location>
</feature>
<organism evidence="2 3">
    <name type="scientific">Lactuca saligna</name>
    <name type="common">Willowleaf lettuce</name>
    <dbReference type="NCBI Taxonomy" id="75948"/>
    <lineage>
        <taxon>Eukaryota</taxon>
        <taxon>Viridiplantae</taxon>
        <taxon>Streptophyta</taxon>
        <taxon>Embryophyta</taxon>
        <taxon>Tracheophyta</taxon>
        <taxon>Spermatophyta</taxon>
        <taxon>Magnoliopsida</taxon>
        <taxon>eudicotyledons</taxon>
        <taxon>Gunneridae</taxon>
        <taxon>Pentapetalae</taxon>
        <taxon>asterids</taxon>
        <taxon>campanulids</taxon>
        <taxon>Asterales</taxon>
        <taxon>Asteraceae</taxon>
        <taxon>Cichorioideae</taxon>
        <taxon>Cichorieae</taxon>
        <taxon>Lactucinae</taxon>
        <taxon>Lactuca</taxon>
    </lineage>
</organism>
<sequence>MAEDMAKQISQREKKKSHKLFITTESTEDEDEHIPETPEVKLTKESLTPEQTMVISPKDSSAKLFHKEARNLDINANVSHTDVNVSMGDGESKTAAQGNIDSLVSLPPQITPITPFTSTTDPPTFENIINQPFTSIFSFQSTDPSKTNSPGKDSSFMETDIDNEV</sequence>
<accession>A0AA35V1Y4</accession>
<feature type="compositionally biased region" description="Polar residues" evidence="1">
    <location>
        <begin position="138"/>
        <end position="152"/>
    </location>
</feature>
<dbReference type="AlphaFoldDB" id="A0AA35V1Y4"/>
<reference evidence="2" key="1">
    <citation type="submission" date="2023-04" db="EMBL/GenBank/DDBJ databases">
        <authorList>
            <person name="Vijverberg K."/>
            <person name="Xiong W."/>
            <person name="Schranz E."/>
        </authorList>
    </citation>
    <scope>NUCLEOTIDE SEQUENCE</scope>
</reference>
<evidence type="ECO:0000256" key="1">
    <source>
        <dbReference type="SAM" id="MobiDB-lite"/>
    </source>
</evidence>
<feature type="region of interest" description="Disordered" evidence="1">
    <location>
        <begin position="1"/>
        <end position="39"/>
    </location>
</feature>
<evidence type="ECO:0000313" key="3">
    <source>
        <dbReference type="Proteomes" id="UP001177003"/>
    </source>
</evidence>
<dbReference type="EMBL" id="OX465086">
    <property type="protein sequence ID" value="CAI9260334.1"/>
    <property type="molecule type" value="Genomic_DNA"/>
</dbReference>
<name>A0AA35V1Y4_LACSI</name>